<evidence type="ECO:0000256" key="5">
    <source>
        <dbReference type="ARBA" id="ARBA00023136"/>
    </source>
</evidence>
<name>A0A5S5MEH2_9BACT</name>
<protein>
    <submittedName>
        <fullName evidence="7">Na/Pi cotransporter family protein</fullName>
    </submittedName>
</protein>
<dbReference type="GO" id="GO:0044341">
    <property type="term" value="P:sodium-dependent phosphate transport"/>
    <property type="evidence" value="ECO:0007669"/>
    <property type="project" value="InterPro"/>
</dbReference>
<sequence length="609" mass="66617">MTFLTGYIILSLLSVFNKKIYGHRLLSGFAGLFILMMLLAVPALAFDWHPESGSAIDWGPVLLGLFGGIAFFLYGMELMSEGMKRVAGSRMREGLASLTRSPFRALGVGAFVTMMVQSSSATSVMLVGLVQSELMRFPQTLGVILGSGIGSTVTAQLIAFKVTDYALIMVGLGFLLKLLGRGEKARDFGRILLGFGVLFYGMKLMSDAMVPLRSDPGTIAFLQSLSQPVLGILAGIAVTALIQSSGAIVGILIVLGEQGLVGLDAAVPIILGSNIGTCVTAILAGLAGGREAKRVAAAHAVFKIAGVLVCLPFLAGFGSLVESAGGGMARQVANIHTFFNVGLALIFLPFTAFFARFIEWIVPEKKEKDLLPAFTSPLENAKIVSPDVAVEMARHEIARMAGLLEIMVRDAGILFVARKPRKDSEYPRLSLLEGLVFREKELDYLDKVTGDFLFRIGREAVTGTQTQTIYAMISITRDLESIGDLMERNVAPLLEKKQALLKNFSDEGREELEIYHTKVLKQLRLLREAFTEQDREKAAKIMGKERKYLDLELQYRIRHLNRIMCQRVESVETHELHMELMNLMTQVIVYTSNIAKTYLSAVSDREASS</sequence>
<feature type="transmembrane region" description="Helical" evidence="6">
    <location>
        <begin position="27"/>
        <end position="46"/>
    </location>
</feature>
<reference evidence="7 8" key="1">
    <citation type="submission" date="2019-06" db="EMBL/GenBank/DDBJ databases">
        <title>Desulfobotulus mexicanus sp. nov., a novel sulfate-reducing bacterium isolated from the sediment of an alkaline crater lake in Mexico.</title>
        <authorList>
            <person name="Hirschler-Rea A."/>
        </authorList>
    </citation>
    <scope>NUCLEOTIDE SEQUENCE [LARGE SCALE GENOMIC DNA]</scope>
    <source>
        <strain evidence="7 8">PAR22N</strain>
    </source>
</reference>
<evidence type="ECO:0000256" key="4">
    <source>
        <dbReference type="ARBA" id="ARBA00022989"/>
    </source>
</evidence>
<comment type="subcellular location">
    <subcellularLocation>
        <location evidence="1">Cell membrane</location>
        <topology evidence="1">Multi-pass membrane protein</topology>
    </subcellularLocation>
</comment>
<dbReference type="GO" id="GO:0005436">
    <property type="term" value="F:sodium:phosphate symporter activity"/>
    <property type="evidence" value="ECO:0007669"/>
    <property type="project" value="InterPro"/>
</dbReference>
<dbReference type="OrthoDB" id="9763003at2"/>
<evidence type="ECO:0000256" key="1">
    <source>
        <dbReference type="ARBA" id="ARBA00004651"/>
    </source>
</evidence>
<comment type="caution">
    <text evidence="7">The sequence shown here is derived from an EMBL/GenBank/DDBJ whole genome shotgun (WGS) entry which is preliminary data.</text>
</comment>
<dbReference type="PANTHER" id="PTHR10010">
    <property type="entry name" value="SOLUTE CARRIER FAMILY 34 SODIUM PHOSPHATE , MEMBER 2-RELATED"/>
    <property type="match status" value="1"/>
</dbReference>
<keyword evidence="3 6" id="KW-0812">Transmembrane</keyword>
<dbReference type="Proteomes" id="UP000321899">
    <property type="component" value="Unassembled WGS sequence"/>
</dbReference>
<feature type="transmembrane region" description="Helical" evidence="6">
    <location>
        <begin position="265"/>
        <end position="288"/>
    </location>
</feature>
<evidence type="ECO:0000256" key="2">
    <source>
        <dbReference type="ARBA" id="ARBA00022475"/>
    </source>
</evidence>
<dbReference type="EMBL" id="VDMB01000015">
    <property type="protein sequence ID" value="TYT74087.1"/>
    <property type="molecule type" value="Genomic_DNA"/>
</dbReference>
<keyword evidence="2" id="KW-1003">Cell membrane</keyword>
<keyword evidence="4 6" id="KW-1133">Transmembrane helix</keyword>
<dbReference type="InterPro" id="IPR004633">
    <property type="entry name" value="NaPi_cotrn-rel/YqeW-like"/>
</dbReference>
<feature type="transmembrane region" description="Helical" evidence="6">
    <location>
        <begin position="58"/>
        <end position="76"/>
    </location>
</feature>
<dbReference type="AlphaFoldDB" id="A0A5S5MEH2"/>
<dbReference type="SUPFAM" id="SSF109755">
    <property type="entry name" value="PhoU-like"/>
    <property type="match status" value="1"/>
</dbReference>
<evidence type="ECO:0000313" key="8">
    <source>
        <dbReference type="Proteomes" id="UP000321899"/>
    </source>
</evidence>
<dbReference type="GO" id="GO:0005886">
    <property type="term" value="C:plasma membrane"/>
    <property type="evidence" value="ECO:0007669"/>
    <property type="project" value="UniProtKB-SubCell"/>
</dbReference>
<feature type="transmembrane region" description="Helical" evidence="6">
    <location>
        <begin position="300"/>
        <end position="318"/>
    </location>
</feature>
<dbReference type="InterPro" id="IPR003841">
    <property type="entry name" value="Na/Pi_transpt"/>
</dbReference>
<feature type="transmembrane region" description="Helical" evidence="6">
    <location>
        <begin position="105"/>
        <end position="129"/>
    </location>
</feature>
<evidence type="ECO:0000256" key="6">
    <source>
        <dbReference type="SAM" id="Phobius"/>
    </source>
</evidence>
<accession>A0A5S5MEH2</accession>
<feature type="transmembrane region" description="Helical" evidence="6">
    <location>
        <begin position="338"/>
        <end position="358"/>
    </location>
</feature>
<keyword evidence="8" id="KW-1185">Reference proteome</keyword>
<proteinExistence type="predicted"/>
<feature type="transmembrane region" description="Helical" evidence="6">
    <location>
        <begin position="165"/>
        <end position="180"/>
    </location>
</feature>
<evidence type="ECO:0000313" key="7">
    <source>
        <dbReference type="EMBL" id="TYT74087.1"/>
    </source>
</evidence>
<dbReference type="PANTHER" id="PTHR10010:SF46">
    <property type="entry name" value="SODIUM-DEPENDENT PHOSPHATE TRANSPORT PROTEIN 2B"/>
    <property type="match status" value="1"/>
</dbReference>
<dbReference type="NCBIfam" id="TIGR00704">
    <property type="entry name" value="NaPi_cotrn_rel"/>
    <property type="match status" value="1"/>
</dbReference>
<evidence type="ECO:0000256" key="3">
    <source>
        <dbReference type="ARBA" id="ARBA00022692"/>
    </source>
</evidence>
<keyword evidence="5 6" id="KW-0472">Membrane</keyword>
<dbReference type="InterPro" id="IPR038078">
    <property type="entry name" value="PhoU-like_sf"/>
</dbReference>
<dbReference type="Pfam" id="PF02690">
    <property type="entry name" value="Na_Pi_cotrans"/>
    <property type="match status" value="2"/>
</dbReference>
<dbReference type="NCBIfam" id="NF037997">
    <property type="entry name" value="Na_Pi_symport"/>
    <property type="match status" value="1"/>
</dbReference>
<organism evidence="7 8">
    <name type="scientific">Desulfobotulus mexicanus</name>
    <dbReference type="NCBI Taxonomy" id="2586642"/>
    <lineage>
        <taxon>Bacteria</taxon>
        <taxon>Pseudomonadati</taxon>
        <taxon>Thermodesulfobacteriota</taxon>
        <taxon>Desulfobacteria</taxon>
        <taxon>Desulfobacterales</taxon>
        <taxon>Desulfobacteraceae</taxon>
        <taxon>Desulfobotulus</taxon>
    </lineage>
</organism>
<feature type="transmembrane region" description="Helical" evidence="6">
    <location>
        <begin position="229"/>
        <end position="253"/>
    </location>
</feature>
<dbReference type="Gene3D" id="1.20.58.220">
    <property type="entry name" value="Phosphate transport system protein phou homolog 2, domain 2"/>
    <property type="match status" value="1"/>
</dbReference>
<gene>
    <name evidence="7" type="ORF">FIM25_11795</name>
</gene>